<reference evidence="2" key="1">
    <citation type="journal article" date="2015" name="Nature">
        <title>Complex archaea that bridge the gap between prokaryotes and eukaryotes.</title>
        <authorList>
            <person name="Spang A."/>
            <person name="Saw J.H."/>
            <person name="Jorgensen S.L."/>
            <person name="Zaremba-Niedzwiedzka K."/>
            <person name="Martijn J."/>
            <person name="Lind A.E."/>
            <person name="van Eijk R."/>
            <person name="Schleper C."/>
            <person name="Guy L."/>
            <person name="Ettema T.J."/>
        </authorList>
    </citation>
    <scope>NUCLEOTIDE SEQUENCE</scope>
</reference>
<dbReference type="EMBL" id="LAZR01003090">
    <property type="protein sequence ID" value="KKN22134.1"/>
    <property type="molecule type" value="Genomic_DNA"/>
</dbReference>
<name>A0A0F9NWC4_9ZZZZ</name>
<proteinExistence type="predicted"/>
<protein>
    <submittedName>
        <fullName evidence="2">Uncharacterized protein</fullName>
    </submittedName>
</protein>
<comment type="caution">
    <text evidence="2">The sequence shown here is derived from an EMBL/GenBank/DDBJ whole genome shotgun (WGS) entry which is preliminary data.</text>
</comment>
<accession>A0A0F9NWC4</accession>
<evidence type="ECO:0000256" key="1">
    <source>
        <dbReference type="SAM" id="Coils"/>
    </source>
</evidence>
<evidence type="ECO:0000313" key="2">
    <source>
        <dbReference type="EMBL" id="KKN22134.1"/>
    </source>
</evidence>
<feature type="coiled-coil region" evidence="1">
    <location>
        <begin position="6"/>
        <end position="33"/>
    </location>
</feature>
<gene>
    <name evidence="2" type="ORF">LCGC14_0918260</name>
</gene>
<organism evidence="2">
    <name type="scientific">marine sediment metagenome</name>
    <dbReference type="NCBI Taxonomy" id="412755"/>
    <lineage>
        <taxon>unclassified sequences</taxon>
        <taxon>metagenomes</taxon>
        <taxon>ecological metagenomes</taxon>
    </lineage>
</organism>
<keyword evidence="1" id="KW-0175">Coiled coil</keyword>
<sequence length="88" mass="10178">MKKDEEDMLKKRLWKLKSKVDNQKNEIHALKRNLSHSEGGVRLLIEAFNDLGVHPKMICSCYKDDCGCFDSSVNPGIVYKKLKKKLNK</sequence>
<dbReference type="AlphaFoldDB" id="A0A0F9NWC4"/>